<evidence type="ECO:0000256" key="4">
    <source>
        <dbReference type="ARBA" id="ARBA00023125"/>
    </source>
</evidence>
<gene>
    <name evidence="9" type="ORF">AAFH96_10120</name>
</gene>
<dbReference type="InterPro" id="IPR039425">
    <property type="entry name" value="RNA_pol_sigma-70-like"/>
</dbReference>
<keyword evidence="3" id="KW-0731">Sigma factor</keyword>
<feature type="domain" description="RNA polymerase sigma factor 70 region 4 type 2" evidence="8">
    <location>
        <begin position="123"/>
        <end position="174"/>
    </location>
</feature>
<sequence length="187" mass="21241">MTTTINPRLDEPPDGDHRRRPPAVEPSDGGFDEFYHAHYRELTAQMYAYTGDLAQAQDLAQEAFCRAFARWDKVIRYDDPVAWLRRVAWNLATSRWRRMRAARAYLARQRVEHVPGPSPDRVLLAAALTRLPAKYRRAVVLYHLADLSVAEIAAQEGVAEGTVKSWLHRGRLALASQLADLRGENHG</sequence>
<dbReference type="Pfam" id="PF04542">
    <property type="entry name" value="Sigma70_r2"/>
    <property type="match status" value="1"/>
</dbReference>
<dbReference type="InterPro" id="IPR013249">
    <property type="entry name" value="RNA_pol_sigma70_r4_t2"/>
</dbReference>
<keyword evidence="5" id="KW-0804">Transcription</keyword>
<evidence type="ECO:0000256" key="5">
    <source>
        <dbReference type="ARBA" id="ARBA00023163"/>
    </source>
</evidence>
<dbReference type="Gene3D" id="1.10.10.10">
    <property type="entry name" value="Winged helix-like DNA-binding domain superfamily/Winged helix DNA-binding domain"/>
    <property type="match status" value="1"/>
</dbReference>
<keyword evidence="4" id="KW-0238">DNA-binding</keyword>
<dbReference type="Proteomes" id="UP001582793">
    <property type="component" value="Unassembled WGS sequence"/>
</dbReference>
<evidence type="ECO:0000256" key="1">
    <source>
        <dbReference type="ARBA" id="ARBA00010641"/>
    </source>
</evidence>
<accession>A0ABV5CNR8</accession>
<evidence type="ECO:0000256" key="6">
    <source>
        <dbReference type="SAM" id="MobiDB-lite"/>
    </source>
</evidence>
<evidence type="ECO:0000313" key="9">
    <source>
        <dbReference type="EMBL" id="MFB6393461.1"/>
    </source>
</evidence>
<dbReference type="InterPro" id="IPR013325">
    <property type="entry name" value="RNA_pol_sigma_r2"/>
</dbReference>
<dbReference type="InterPro" id="IPR013324">
    <property type="entry name" value="RNA_pol_sigma_r3/r4-like"/>
</dbReference>
<evidence type="ECO:0000313" key="10">
    <source>
        <dbReference type="Proteomes" id="UP001582793"/>
    </source>
</evidence>
<evidence type="ECO:0000259" key="8">
    <source>
        <dbReference type="Pfam" id="PF08281"/>
    </source>
</evidence>
<proteinExistence type="inferred from homology"/>
<dbReference type="CDD" id="cd06171">
    <property type="entry name" value="Sigma70_r4"/>
    <property type="match status" value="1"/>
</dbReference>
<name>A0ABV5CNR8_9ACTN</name>
<organism evidence="9 10">
    <name type="scientific">Polymorphospora lycopeni</name>
    <dbReference type="NCBI Taxonomy" id="3140240"/>
    <lineage>
        <taxon>Bacteria</taxon>
        <taxon>Bacillati</taxon>
        <taxon>Actinomycetota</taxon>
        <taxon>Actinomycetes</taxon>
        <taxon>Micromonosporales</taxon>
        <taxon>Micromonosporaceae</taxon>
        <taxon>Polymorphospora</taxon>
    </lineage>
</organism>
<comment type="similarity">
    <text evidence="1">Belongs to the sigma-70 factor family. ECF subfamily.</text>
</comment>
<evidence type="ECO:0000259" key="7">
    <source>
        <dbReference type="Pfam" id="PF04542"/>
    </source>
</evidence>
<evidence type="ECO:0000256" key="3">
    <source>
        <dbReference type="ARBA" id="ARBA00023082"/>
    </source>
</evidence>
<protein>
    <submittedName>
        <fullName evidence="9">SigE family RNA polymerase sigma factor</fullName>
    </submittedName>
</protein>
<dbReference type="EMBL" id="JBCGDC010000022">
    <property type="protein sequence ID" value="MFB6393461.1"/>
    <property type="molecule type" value="Genomic_DNA"/>
</dbReference>
<feature type="domain" description="RNA polymerase sigma-70 region 2" evidence="7">
    <location>
        <begin position="34"/>
        <end position="99"/>
    </location>
</feature>
<comment type="caution">
    <text evidence="9">The sequence shown here is derived from an EMBL/GenBank/DDBJ whole genome shotgun (WGS) entry which is preliminary data.</text>
</comment>
<keyword evidence="10" id="KW-1185">Reference proteome</keyword>
<reference evidence="9 10" key="1">
    <citation type="submission" date="2024-04" db="EMBL/GenBank/DDBJ databases">
        <title>Polymorphospora sp. isolated from Baiyangdian Lake in Xiong'an New Area.</title>
        <authorList>
            <person name="Zhang X."/>
            <person name="Liu J."/>
        </authorList>
    </citation>
    <scope>NUCLEOTIDE SEQUENCE [LARGE SCALE GENOMIC DNA]</scope>
    <source>
        <strain evidence="9 10">2-325</strain>
    </source>
</reference>
<dbReference type="SUPFAM" id="SSF88659">
    <property type="entry name" value="Sigma3 and sigma4 domains of RNA polymerase sigma factors"/>
    <property type="match status" value="1"/>
</dbReference>
<evidence type="ECO:0000256" key="2">
    <source>
        <dbReference type="ARBA" id="ARBA00023015"/>
    </source>
</evidence>
<feature type="compositionally biased region" description="Basic and acidic residues" evidence="6">
    <location>
        <begin position="8"/>
        <end position="17"/>
    </location>
</feature>
<dbReference type="InterPro" id="IPR036388">
    <property type="entry name" value="WH-like_DNA-bd_sf"/>
</dbReference>
<dbReference type="SUPFAM" id="SSF88946">
    <property type="entry name" value="Sigma2 domain of RNA polymerase sigma factors"/>
    <property type="match status" value="1"/>
</dbReference>
<dbReference type="PANTHER" id="PTHR43133:SF50">
    <property type="entry name" value="ECF RNA POLYMERASE SIGMA FACTOR SIGM"/>
    <property type="match status" value="1"/>
</dbReference>
<dbReference type="Pfam" id="PF08281">
    <property type="entry name" value="Sigma70_r4_2"/>
    <property type="match status" value="1"/>
</dbReference>
<dbReference type="Gene3D" id="1.10.1740.10">
    <property type="match status" value="1"/>
</dbReference>
<keyword evidence="2" id="KW-0805">Transcription regulation</keyword>
<feature type="region of interest" description="Disordered" evidence="6">
    <location>
        <begin position="1"/>
        <end position="30"/>
    </location>
</feature>
<dbReference type="PANTHER" id="PTHR43133">
    <property type="entry name" value="RNA POLYMERASE ECF-TYPE SIGMA FACTO"/>
    <property type="match status" value="1"/>
</dbReference>
<dbReference type="InterPro" id="IPR014284">
    <property type="entry name" value="RNA_pol_sigma-70_dom"/>
</dbReference>
<dbReference type="NCBIfam" id="TIGR02937">
    <property type="entry name" value="sigma70-ECF"/>
    <property type="match status" value="1"/>
</dbReference>
<dbReference type="InterPro" id="IPR007627">
    <property type="entry name" value="RNA_pol_sigma70_r2"/>
</dbReference>